<organism evidence="1 2">
    <name type="scientific">Pelosinus propionicus DSM 13327</name>
    <dbReference type="NCBI Taxonomy" id="1123291"/>
    <lineage>
        <taxon>Bacteria</taxon>
        <taxon>Bacillati</taxon>
        <taxon>Bacillota</taxon>
        <taxon>Negativicutes</taxon>
        <taxon>Selenomonadales</taxon>
        <taxon>Sporomusaceae</taxon>
        <taxon>Pelosinus</taxon>
    </lineage>
</organism>
<keyword evidence="2" id="KW-1185">Reference proteome</keyword>
<gene>
    <name evidence="1" type="ORF">SAMN04490355_106616</name>
</gene>
<evidence type="ECO:0000313" key="2">
    <source>
        <dbReference type="Proteomes" id="UP000199520"/>
    </source>
</evidence>
<name>A0A1I4PKV2_9FIRM</name>
<dbReference type="AlphaFoldDB" id="A0A1I4PKV2"/>
<protein>
    <submittedName>
        <fullName evidence="1">Uncharacterized protein</fullName>
    </submittedName>
</protein>
<dbReference type="RefSeq" id="WP_090943502.1">
    <property type="nucleotide sequence ID" value="NZ_FOTS01000066.1"/>
</dbReference>
<dbReference type="Proteomes" id="UP000199520">
    <property type="component" value="Unassembled WGS sequence"/>
</dbReference>
<proteinExistence type="predicted"/>
<evidence type="ECO:0000313" key="1">
    <source>
        <dbReference type="EMBL" id="SFM28367.1"/>
    </source>
</evidence>
<sequence length="466" mass="55470">MLYEIHNKRAIDSNKSNIILFVLENPLKENLYLVTYQYILNVAKILSQDFNIIIVPKNSGSAYLKHYVDHPEYGKYAYIEFDKNGSYRASTAETMPLPQKIQYFNDTFSEMQRNDAWLFDKLAGTLGSHFIIPGLNINYESTSDDLKDIKKRDIAVNRYIEGMKYNKLIQHNAFIQHALGFPVEFLIWLMKEYDVWHYGFCHDTGSAWLQHTSLNPFTKKVVSYFFVNDNKGVREFKKFPMEALQDCYGKQMPDKSYYDNILENKPYDLMWGGNFPFELEHRRESWYKYFHQLNANAIIRTKPNGQAVTNKNGAIPKKWANNALIQQFITDINGNRYIQPTLAYDQYNESLKDALFTLALRCYYGKHDNLGFRIGNALFFGTVPLISDEYDKRRLYLPKRFREILVVTNNQDIEEKIKYFRNDPEAYKDLFWELFNNYFDKRDFYLNYYHSDFKREYFSGLYEFCK</sequence>
<dbReference type="EMBL" id="FOTS01000066">
    <property type="protein sequence ID" value="SFM28367.1"/>
    <property type="molecule type" value="Genomic_DNA"/>
</dbReference>
<accession>A0A1I4PKV2</accession>
<reference evidence="2" key="1">
    <citation type="submission" date="2016-10" db="EMBL/GenBank/DDBJ databases">
        <authorList>
            <person name="Varghese N."/>
            <person name="Submissions S."/>
        </authorList>
    </citation>
    <scope>NUCLEOTIDE SEQUENCE [LARGE SCALE GENOMIC DNA]</scope>
    <source>
        <strain evidence="2">DSM 13327</strain>
    </source>
</reference>
<dbReference type="STRING" id="1123291.SAMN04490355_106616"/>